<dbReference type="EMBL" id="QXFV01001695">
    <property type="protein sequence ID" value="KAE9000228.1"/>
    <property type="molecule type" value="Genomic_DNA"/>
</dbReference>
<keyword evidence="2" id="KW-0479">Metal-binding</keyword>
<reference evidence="8 9" key="1">
    <citation type="submission" date="2018-09" db="EMBL/GenBank/DDBJ databases">
        <title>Genomic investigation of the strawberry pathogen Phytophthora fragariae indicates pathogenicity is determined by transcriptional variation in three key races.</title>
        <authorList>
            <person name="Adams T.M."/>
            <person name="Armitage A.D."/>
            <person name="Sobczyk M.K."/>
            <person name="Bates H.J."/>
            <person name="Dunwell J.M."/>
            <person name="Nellist C.F."/>
            <person name="Harrison R.J."/>
        </authorList>
    </citation>
    <scope>NUCLEOTIDE SEQUENCE [LARGE SCALE GENOMIC DNA]</scope>
    <source>
        <strain evidence="8 9">SCRP249</strain>
    </source>
</reference>
<dbReference type="GO" id="GO:0005634">
    <property type="term" value="C:nucleus"/>
    <property type="evidence" value="ECO:0007669"/>
    <property type="project" value="UniProtKB-SubCell"/>
</dbReference>
<keyword evidence="3" id="KW-0863">Zinc-finger</keyword>
<evidence type="ECO:0000256" key="4">
    <source>
        <dbReference type="ARBA" id="ARBA00022833"/>
    </source>
</evidence>
<feature type="domain" description="DUF659" evidence="7">
    <location>
        <begin position="214"/>
        <end position="361"/>
    </location>
</feature>
<evidence type="ECO:0000256" key="6">
    <source>
        <dbReference type="SAM" id="MobiDB-lite"/>
    </source>
</evidence>
<evidence type="ECO:0000256" key="1">
    <source>
        <dbReference type="ARBA" id="ARBA00004123"/>
    </source>
</evidence>
<dbReference type="InterPro" id="IPR012337">
    <property type="entry name" value="RNaseH-like_sf"/>
</dbReference>
<comment type="caution">
    <text evidence="8">The sequence shown here is derived from an EMBL/GenBank/DDBJ whole genome shotgun (WGS) entry which is preliminary data.</text>
</comment>
<feature type="compositionally biased region" description="Basic residues" evidence="6">
    <location>
        <begin position="124"/>
        <end position="136"/>
    </location>
</feature>
<evidence type="ECO:0000256" key="5">
    <source>
        <dbReference type="ARBA" id="ARBA00023242"/>
    </source>
</evidence>
<dbReference type="AlphaFoldDB" id="A0A6A3K3V9"/>
<gene>
    <name evidence="8" type="ORF">PR001_g18843</name>
</gene>
<comment type="subcellular location">
    <subcellularLocation>
        <location evidence="1">Nucleus</location>
    </subcellularLocation>
</comment>
<organism evidence="8 9">
    <name type="scientific">Phytophthora rubi</name>
    <dbReference type="NCBI Taxonomy" id="129364"/>
    <lineage>
        <taxon>Eukaryota</taxon>
        <taxon>Sar</taxon>
        <taxon>Stramenopiles</taxon>
        <taxon>Oomycota</taxon>
        <taxon>Peronosporomycetes</taxon>
        <taxon>Peronosporales</taxon>
        <taxon>Peronosporaceae</taxon>
        <taxon>Phytophthora</taxon>
    </lineage>
</organism>
<evidence type="ECO:0000313" key="9">
    <source>
        <dbReference type="Proteomes" id="UP000429607"/>
    </source>
</evidence>
<evidence type="ECO:0000313" key="8">
    <source>
        <dbReference type="EMBL" id="KAE9000228.1"/>
    </source>
</evidence>
<dbReference type="SUPFAM" id="SSF53098">
    <property type="entry name" value="Ribonuclease H-like"/>
    <property type="match status" value="1"/>
</dbReference>
<dbReference type="Pfam" id="PF04937">
    <property type="entry name" value="DUF659"/>
    <property type="match status" value="1"/>
</dbReference>
<keyword evidence="4" id="KW-0862">Zinc</keyword>
<evidence type="ECO:0000256" key="3">
    <source>
        <dbReference type="ARBA" id="ARBA00022771"/>
    </source>
</evidence>
<name>A0A6A3K3V9_9STRA</name>
<dbReference type="PANTHER" id="PTHR46481">
    <property type="entry name" value="ZINC FINGER BED DOMAIN-CONTAINING PROTEIN 4"/>
    <property type="match status" value="1"/>
</dbReference>
<proteinExistence type="predicted"/>
<feature type="region of interest" description="Disordered" evidence="6">
    <location>
        <begin position="110"/>
        <end position="169"/>
    </location>
</feature>
<dbReference type="Proteomes" id="UP000429607">
    <property type="component" value="Unassembled WGS sequence"/>
</dbReference>
<protein>
    <recommendedName>
        <fullName evidence="7">DUF659 domain-containing protein</fullName>
    </recommendedName>
</protein>
<dbReference type="InterPro" id="IPR007021">
    <property type="entry name" value="DUF659"/>
</dbReference>
<keyword evidence="5" id="KW-0539">Nucleus</keyword>
<evidence type="ECO:0000256" key="2">
    <source>
        <dbReference type="ARBA" id="ARBA00022723"/>
    </source>
</evidence>
<dbReference type="InterPro" id="IPR052035">
    <property type="entry name" value="ZnF_BED_domain_contain"/>
</dbReference>
<feature type="compositionally biased region" description="Polar residues" evidence="6">
    <location>
        <begin position="142"/>
        <end position="168"/>
    </location>
</feature>
<sequence length="572" mass="64523">MYFVGALRRRHVVADGVCATAPAPHFRIRFPATSAALAVPLHFTTSTPHQLPRPTSAMPRRHPAWNEFIIVAEATYPDAQCRHCSATLHKCQPSRNMLRHLSSCPQLSDAERTKWSRYGEPATKPKRKRQKRKKPVNPRSPAATQESVMTEMSLSQSQPTTPFSSGVSNADKDRFQAEIGRGFYAAGLPFRTIEVPRMRRALTVLQPDMEKYLPNRKALAGRLLTQEYDREKADLIARLRDEPTLGLISDGWTSVNKEKVINYVVVSPLMRPLLWCTRICGEDEQTAEYVASEIGDVIDEINEAAGKAVVVSVTTDNAPVMRKAWEILEAARPIFCNGCSSHALNLILEEVLSIPWMASALSRSVTLVKFIRNRLQLLARFRKLQKAGDEEHRRALRLPVPARWYSSCECIKSVLDNRRTVGKLFRQSKFMKRRFGRRRAVLAEVQSIVADKGFWKRVKLVQTLVEPIVDAIAMLEQDTCCISMVYGQFSQLQLSSVYTERISGVPMNVQSSILASIRAKWRFVHTDTMGISFLLDQTKSTSDFVDNDLAKTVKTIKQLAERIGLVETAAEK</sequence>
<accession>A0A6A3K3V9</accession>
<dbReference type="GO" id="GO:0008270">
    <property type="term" value="F:zinc ion binding"/>
    <property type="evidence" value="ECO:0007669"/>
    <property type="project" value="UniProtKB-KW"/>
</dbReference>
<evidence type="ECO:0000259" key="7">
    <source>
        <dbReference type="Pfam" id="PF04937"/>
    </source>
</evidence>
<dbReference type="PANTHER" id="PTHR46481:SF10">
    <property type="entry name" value="ZINC FINGER BED DOMAIN-CONTAINING PROTEIN 39"/>
    <property type="match status" value="1"/>
</dbReference>